<keyword evidence="13" id="KW-0325">Glycoprotein</keyword>
<evidence type="ECO:0000256" key="13">
    <source>
        <dbReference type="ARBA" id="ARBA00023180"/>
    </source>
</evidence>
<keyword evidence="7" id="KW-0677">Repeat</keyword>
<dbReference type="GO" id="GO:0016020">
    <property type="term" value="C:membrane"/>
    <property type="evidence" value="ECO:0007669"/>
    <property type="project" value="UniProtKB-SubCell"/>
</dbReference>
<keyword evidence="4" id="KW-0808">Transferase</keyword>
<evidence type="ECO:0000313" key="22">
    <source>
        <dbReference type="EMBL" id="EER97819.1"/>
    </source>
</evidence>
<feature type="signal peptide" evidence="19">
    <location>
        <begin position="1"/>
        <end position="26"/>
    </location>
</feature>
<dbReference type="Gramene" id="EER97819">
    <property type="protein sequence ID" value="EER97819"/>
    <property type="gene ID" value="SORBI_3002G002400"/>
</dbReference>
<comment type="catalytic activity">
    <reaction evidence="14">
        <text>L-threonyl-[protein] + ATP = O-phospho-L-threonyl-[protein] + ADP + H(+)</text>
        <dbReference type="Rhea" id="RHEA:46608"/>
        <dbReference type="Rhea" id="RHEA-COMP:11060"/>
        <dbReference type="Rhea" id="RHEA-COMP:11605"/>
        <dbReference type="ChEBI" id="CHEBI:15378"/>
        <dbReference type="ChEBI" id="CHEBI:30013"/>
        <dbReference type="ChEBI" id="CHEBI:30616"/>
        <dbReference type="ChEBI" id="CHEBI:61977"/>
        <dbReference type="ChEBI" id="CHEBI:456216"/>
        <dbReference type="EC" id="2.7.11.1"/>
    </reaction>
</comment>
<evidence type="ECO:0000256" key="4">
    <source>
        <dbReference type="ARBA" id="ARBA00022679"/>
    </source>
</evidence>
<dbReference type="InterPro" id="IPR038408">
    <property type="entry name" value="GNK2_sf"/>
</dbReference>
<evidence type="ECO:0000259" key="20">
    <source>
        <dbReference type="PROSITE" id="PS50011"/>
    </source>
</evidence>
<dbReference type="KEGG" id="sbi:8054493"/>
<evidence type="ECO:0000256" key="17">
    <source>
        <dbReference type="SAM" id="MobiDB-lite"/>
    </source>
</evidence>
<dbReference type="GO" id="GO:0005524">
    <property type="term" value="F:ATP binding"/>
    <property type="evidence" value="ECO:0007669"/>
    <property type="project" value="UniProtKB-UniRule"/>
</dbReference>
<dbReference type="OMA" id="RINAASC"/>
<feature type="domain" description="Gnk2-homologous" evidence="21">
    <location>
        <begin position="40"/>
        <end position="148"/>
    </location>
</feature>
<dbReference type="InterPro" id="IPR002902">
    <property type="entry name" value="GNK2"/>
</dbReference>
<dbReference type="Pfam" id="PF00069">
    <property type="entry name" value="Pkinase"/>
    <property type="match status" value="1"/>
</dbReference>
<dbReference type="CDD" id="cd23509">
    <property type="entry name" value="Gnk2-like"/>
    <property type="match status" value="2"/>
</dbReference>
<keyword evidence="10 16" id="KW-0067">ATP-binding</keyword>
<evidence type="ECO:0000256" key="19">
    <source>
        <dbReference type="SAM" id="SignalP"/>
    </source>
</evidence>
<feature type="chain" id="PRO_5002958762" description="non-specific serine/threonine protein kinase" evidence="19">
    <location>
        <begin position="27"/>
        <end position="714"/>
    </location>
</feature>
<dbReference type="PROSITE" id="PS51473">
    <property type="entry name" value="GNK2"/>
    <property type="match status" value="2"/>
</dbReference>
<dbReference type="InterPro" id="IPR008271">
    <property type="entry name" value="Ser/Thr_kinase_AS"/>
</dbReference>
<keyword evidence="23" id="KW-1185">Reference proteome</keyword>
<accession>C5X736</accession>
<dbReference type="HOGENOM" id="CLU_000288_35_7_1"/>
<dbReference type="Proteomes" id="UP000000768">
    <property type="component" value="Chromosome 2"/>
</dbReference>
<feature type="transmembrane region" description="Helical" evidence="18">
    <location>
        <begin position="295"/>
        <end position="316"/>
    </location>
</feature>
<dbReference type="Gene3D" id="3.30.430.20">
    <property type="entry name" value="Gnk2 domain, C-X8-C-X2-C motif"/>
    <property type="match status" value="2"/>
</dbReference>
<organism evidence="22 23">
    <name type="scientific">Sorghum bicolor</name>
    <name type="common">Sorghum</name>
    <name type="synonym">Sorghum vulgare</name>
    <dbReference type="NCBI Taxonomy" id="4558"/>
    <lineage>
        <taxon>Eukaryota</taxon>
        <taxon>Viridiplantae</taxon>
        <taxon>Streptophyta</taxon>
        <taxon>Embryophyta</taxon>
        <taxon>Tracheophyta</taxon>
        <taxon>Spermatophyta</taxon>
        <taxon>Magnoliopsida</taxon>
        <taxon>Liliopsida</taxon>
        <taxon>Poales</taxon>
        <taxon>Poaceae</taxon>
        <taxon>PACMAD clade</taxon>
        <taxon>Panicoideae</taxon>
        <taxon>Andropogonodae</taxon>
        <taxon>Andropogoneae</taxon>
        <taxon>Sorghinae</taxon>
        <taxon>Sorghum</taxon>
    </lineage>
</organism>
<dbReference type="InterPro" id="IPR045874">
    <property type="entry name" value="LRK10/LRL21-25-like"/>
</dbReference>
<evidence type="ECO:0000256" key="1">
    <source>
        <dbReference type="ARBA" id="ARBA00004479"/>
    </source>
</evidence>
<dbReference type="InterPro" id="IPR017441">
    <property type="entry name" value="Protein_kinase_ATP_BS"/>
</dbReference>
<evidence type="ECO:0000256" key="6">
    <source>
        <dbReference type="ARBA" id="ARBA00022729"/>
    </source>
</evidence>
<evidence type="ECO:0000256" key="2">
    <source>
        <dbReference type="ARBA" id="ARBA00012513"/>
    </source>
</evidence>
<keyword evidence="11 18" id="KW-1133">Transmembrane helix</keyword>
<comment type="catalytic activity">
    <reaction evidence="15">
        <text>L-seryl-[protein] + ATP = O-phospho-L-seryl-[protein] + ADP + H(+)</text>
        <dbReference type="Rhea" id="RHEA:17989"/>
        <dbReference type="Rhea" id="RHEA-COMP:9863"/>
        <dbReference type="Rhea" id="RHEA-COMP:11604"/>
        <dbReference type="ChEBI" id="CHEBI:15378"/>
        <dbReference type="ChEBI" id="CHEBI:29999"/>
        <dbReference type="ChEBI" id="CHEBI:30616"/>
        <dbReference type="ChEBI" id="CHEBI:83421"/>
        <dbReference type="ChEBI" id="CHEBI:456216"/>
        <dbReference type="EC" id="2.7.11.1"/>
    </reaction>
</comment>
<feature type="domain" description="Protein kinase" evidence="20">
    <location>
        <begin position="352"/>
        <end position="655"/>
    </location>
</feature>
<evidence type="ECO:0000313" key="23">
    <source>
        <dbReference type="Proteomes" id="UP000000768"/>
    </source>
</evidence>
<protein>
    <recommendedName>
        <fullName evidence="2">non-specific serine/threonine protein kinase</fullName>
        <ecNumber evidence="2">2.7.11.1</ecNumber>
    </recommendedName>
</protein>
<evidence type="ECO:0000256" key="7">
    <source>
        <dbReference type="ARBA" id="ARBA00022737"/>
    </source>
</evidence>
<dbReference type="FunFam" id="1.10.510.10:FF:001023">
    <property type="entry name" value="Os07g0541700 protein"/>
    <property type="match status" value="1"/>
</dbReference>
<dbReference type="GO" id="GO:0004674">
    <property type="term" value="F:protein serine/threonine kinase activity"/>
    <property type="evidence" value="ECO:0007669"/>
    <property type="project" value="UniProtKB-KW"/>
</dbReference>
<evidence type="ECO:0000256" key="14">
    <source>
        <dbReference type="ARBA" id="ARBA00047899"/>
    </source>
</evidence>
<keyword evidence="3" id="KW-0723">Serine/threonine-protein kinase</keyword>
<keyword evidence="8 16" id="KW-0547">Nucleotide-binding</keyword>
<evidence type="ECO:0000256" key="10">
    <source>
        <dbReference type="ARBA" id="ARBA00022840"/>
    </source>
</evidence>
<dbReference type="PROSITE" id="PS00108">
    <property type="entry name" value="PROTEIN_KINASE_ST"/>
    <property type="match status" value="1"/>
</dbReference>
<evidence type="ECO:0000256" key="18">
    <source>
        <dbReference type="SAM" id="Phobius"/>
    </source>
</evidence>
<keyword evidence="12 18" id="KW-0472">Membrane</keyword>
<dbReference type="InterPro" id="IPR000719">
    <property type="entry name" value="Prot_kinase_dom"/>
</dbReference>
<dbReference type="EC" id="2.7.11.1" evidence="2"/>
<dbReference type="InterPro" id="IPR011009">
    <property type="entry name" value="Kinase-like_dom_sf"/>
</dbReference>
<evidence type="ECO:0000256" key="15">
    <source>
        <dbReference type="ARBA" id="ARBA00048679"/>
    </source>
</evidence>
<sequence>MFPFRHRLLTVSVVLVFVLPAPGVHPQAPNLCGTKANGRYACADCSTSAATSDRGPTFEANLLRFRDSLKDMLASNASFLNATFAGDSDTPEETVYGLATCLADAEASDCVACLAAAAGELPGTRCASRRDMVLWYPQCLVRYDNATFFGVADTTKARWFDVPNPSNFSDPSGLAAARERLNGRMLAAAAASPRRFAFDDERVTGANATLHGLAQCTEDLTGKECRRCLAGNVVRVGVCCADMDGVRINAASCYLRYEFMAIVPATPPSMAPLVEPPPPSGGAVSSSRTRRKTTIYIALGSAALLCFLAAGGFWLWKKRRRGSSESLLQVQLQHHYHYPRRYSYAQVKRMTRSFAHKLGQGGNGTVYKGSLPEPDGREVAVKMLKEAKVDGEEFVNEVASISRTSHVNVVTLLGFCLEGSGGSKCKRGLVYEYMPKGSLERYTVGGGGGDGRWCLRWEQLFDVAVGIARGLEYLHRGCSAHIVHFDIKPHNILLDGGLRPKISDFGLAKLCPQKESTIAVSIAGARGTAGYIAPEVFSRHAGAAVTSKSDVYSYGMMVLEMVGATRGGGGTGATTGGASTATSTRYFPEWLYEDLDRFCAEAAAAACGRGRGPDAEEATEEVVRKLVIVGLWCIRLSPQDRPTMSRVVEMLDKTTTADLQLPSSRSGLHVDALTSPQDGPRSGARPTKLSCIGHILLMSASLRSVPLSELGLLN</sequence>
<reference evidence="22 23" key="1">
    <citation type="journal article" date="2009" name="Nature">
        <title>The Sorghum bicolor genome and the diversification of grasses.</title>
        <authorList>
            <person name="Paterson A.H."/>
            <person name="Bowers J.E."/>
            <person name="Bruggmann R."/>
            <person name="Dubchak I."/>
            <person name="Grimwood J."/>
            <person name="Gundlach H."/>
            <person name="Haberer G."/>
            <person name="Hellsten U."/>
            <person name="Mitros T."/>
            <person name="Poliakov A."/>
            <person name="Schmutz J."/>
            <person name="Spannagl M."/>
            <person name="Tang H."/>
            <person name="Wang X."/>
            <person name="Wicker T."/>
            <person name="Bharti A.K."/>
            <person name="Chapman J."/>
            <person name="Feltus F.A."/>
            <person name="Gowik U."/>
            <person name="Grigoriev I.V."/>
            <person name="Lyons E."/>
            <person name="Maher C.A."/>
            <person name="Martis M."/>
            <person name="Narechania A."/>
            <person name="Otillar R.P."/>
            <person name="Penning B.W."/>
            <person name="Salamov A.A."/>
            <person name="Wang Y."/>
            <person name="Zhang L."/>
            <person name="Carpita N.C."/>
            <person name="Freeling M."/>
            <person name="Gingle A.R."/>
            <person name="Hash C.T."/>
            <person name="Keller B."/>
            <person name="Klein P."/>
            <person name="Kresovich S."/>
            <person name="McCann M.C."/>
            <person name="Ming R."/>
            <person name="Peterson D.G."/>
            <person name="Mehboob-ur-Rahman"/>
            <person name="Ware D."/>
            <person name="Westhoff P."/>
            <person name="Mayer K.F."/>
            <person name="Messing J."/>
            <person name="Rokhsar D.S."/>
        </authorList>
    </citation>
    <scope>NUCLEOTIDE SEQUENCE [LARGE SCALE GENOMIC DNA]</scope>
    <source>
        <strain evidence="23">cv. BTx623</strain>
    </source>
</reference>
<evidence type="ECO:0000256" key="12">
    <source>
        <dbReference type="ARBA" id="ARBA00023136"/>
    </source>
</evidence>
<dbReference type="Pfam" id="PF01657">
    <property type="entry name" value="Stress-antifung"/>
    <property type="match status" value="2"/>
</dbReference>
<dbReference type="PROSITE" id="PS00107">
    <property type="entry name" value="PROTEIN_KINASE_ATP"/>
    <property type="match status" value="1"/>
</dbReference>
<evidence type="ECO:0000259" key="21">
    <source>
        <dbReference type="PROSITE" id="PS51473"/>
    </source>
</evidence>
<gene>
    <name evidence="22" type="ORF">SORBI_3002G002400</name>
</gene>
<evidence type="ECO:0000256" key="5">
    <source>
        <dbReference type="ARBA" id="ARBA00022692"/>
    </source>
</evidence>
<dbReference type="Gene3D" id="3.30.200.20">
    <property type="entry name" value="Phosphorylase Kinase, domain 1"/>
    <property type="match status" value="1"/>
</dbReference>
<dbReference type="Gene3D" id="1.10.510.10">
    <property type="entry name" value="Transferase(Phosphotransferase) domain 1"/>
    <property type="match status" value="1"/>
</dbReference>
<dbReference type="InParanoid" id="C5X736"/>
<keyword evidence="5 18" id="KW-0812">Transmembrane</keyword>
<proteinExistence type="predicted"/>
<dbReference type="PROSITE" id="PS50011">
    <property type="entry name" value="PROTEIN_KINASE_DOM"/>
    <property type="match status" value="1"/>
</dbReference>
<dbReference type="AlphaFoldDB" id="C5X736"/>
<evidence type="ECO:0000256" key="16">
    <source>
        <dbReference type="PROSITE-ProRule" id="PRU10141"/>
    </source>
</evidence>
<evidence type="ECO:0000256" key="8">
    <source>
        <dbReference type="ARBA" id="ARBA00022741"/>
    </source>
</evidence>
<dbReference type="SUPFAM" id="SSF56112">
    <property type="entry name" value="Protein kinase-like (PK-like)"/>
    <property type="match status" value="1"/>
</dbReference>
<feature type="domain" description="Gnk2-homologous" evidence="21">
    <location>
        <begin position="156"/>
        <end position="262"/>
    </location>
</feature>
<comment type="subcellular location">
    <subcellularLocation>
        <location evidence="1">Membrane</location>
        <topology evidence="1">Single-pass type I membrane protein</topology>
    </subcellularLocation>
</comment>
<feature type="binding site" evidence="16">
    <location>
        <position position="382"/>
    </location>
    <ligand>
        <name>ATP</name>
        <dbReference type="ChEBI" id="CHEBI:30616"/>
    </ligand>
</feature>
<dbReference type="eggNOG" id="ENOG502R52E">
    <property type="taxonomic scope" value="Eukaryota"/>
</dbReference>
<keyword evidence="9" id="KW-0418">Kinase</keyword>
<dbReference type="SMART" id="SM00220">
    <property type="entry name" value="S_TKc"/>
    <property type="match status" value="1"/>
</dbReference>
<evidence type="ECO:0000256" key="9">
    <source>
        <dbReference type="ARBA" id="ARBA00022777"/>
    </source>
</evidence>
<name>C5X736_SORBI</name>
<dbReference type="OrthoDB" id="1405469at2759"/>
<evidence type="ECO:0000256" key="11">
    <source>
        <dbReference type="ARBA" id="ARBA00022989"/>
    </source>
</evidence>
<evidence type="ECO:0000256" key="3">
    <source>
        <dbReference type="ARBA" id="ARBA00022527"/>
    </source>
</evidence>
<reference evidence="23" key="2">
    <citation type="journal article" date="2018" name="Plant J.">
        <title>The Sorghum bicolor reference genome: improved assembly, gene annotations, a transcriptome atlas, and signatures of genome organization.</title>
        <authorList>
            <person name="McCormick R.F."/>
            <person name="Truong S.K."/>
            <person name="Sreedasyam A."/>
            <person name="Jenkins J."/>
            <person name="Shu S."/>
            <person name="Sims D."/>
            <person name="Kennedy M."/>
            <person name="Amirebrahimi M."/>
            <person name="Weers B.D."/>
            <person name="McKinley B."/>
            <person name="Mattison A."/>
            <person name="Morishige D.T."/>
            <person name="Grimwood J."/>
            <person name="Schmutz J."/>
            <person name="Mullet J.E."/>
        </authorList>
    </citation>
    <scope>NUCLEOTIDE SEQUENCE [LARGE SCALE GENOMIC DNA]</scope>
    <source>
        <strain evidence="23">cv. BTx623</strain>
    </source>
</reference>
<dbReference type="EMBL" id="CM000761">
    <property type="protein sequence ID" value="EER97819.1"/>
    <property type="molecule type" value="Genomic_DNA"/>
</dbReference>
<feature type="region of interest" description="Disordered" evidence="17">
    <location>
        <begin position="665"/>
        <end position="685"/>
    </location>
</feature>
<dbReference type="PANTHER" id="PTHR27009">
    <property type="entry name" value="RUST RESISTANCE KINASE LR10-RELATED"/>
    <property type="match status" value="1"/>
</dbReference>
<keyword evidence="6 19" id="KW-0732">Signal</keyword>